<dbReference type="InterPro" id="IPR051051">
    <property type="entry name" value="E3_ubiq-ligase_TRIM/RNF"/>
</dbReference>
<evidence type="ECO:0000256" key="3">
    <source>
        <dbReference type="ARBA" id="ARBA00022833"/>
    </source>
</evidence>
<dbReference type="STRING" id="7757.ENSPMAP00000004913"/>
<dbReference type="AlphaFoldDB" id="S4RI81"/>
<accession>S4RI81</accession>
<dbReference type="SMART" id="SM00449">
    <property type="entry name" value="SPRY"/>
    <property type="match status" value="1"/>
</dbReference>
<dbReference type="Gene3D" id="2.60.120.920">
    <property type="match status" value="1"/>
</dbReference>
<evidence type="ECO:0000259" key="4">
    <source>
        <dbReference type="PROSITE" id="PS50188"/>
    </source>
</evidence>
<reference evidence="5" key="2">
    <citation type="submission" date="2025-09" db="UniProtKB">
        <authorList>
            <consortium name="Ensembl"/>
        </authorList>
    </citation>
    <scope>IDENTIFICATION</scope>
</reference>
<evidence type="ECO:0000256" key="1">
    <source>
        <dbReference type="ARBA" id="ARBA00022723"/>
    </source>
</evidence>
<dbReference type="GeneTree" id="ENSGT00940000154294"/>
<keyword evidence="1" id="KW-0479">Metal-binding</keyword>
<dbReference type="GO" id="GO:0008270">
    <property type="term" value="F:zinc ion binding"/>
    <property type="evidence" value="ECO:0007669"/>
    <property type="project" value="UniProtKB-KW"/>
</dbReference>
<dbReference type="Ensembl" id="ENSPMAT00000004932.1">
    <property type="protein sequence ID" value="ENSPMAP00000004913.1"/>
    <property type="gene ID" value="ENSPMAG00000004480.1"/>
</dbReference>
<dbReference type="HOGENOM" id="CLU_013137_7_3_1"/>
<dbReference type="SUPFAM" id="SSF49899">
    <property type="entry name" value="Concanavalin A-like lectins/glucanases"/>
    <property type="match status" value="1"/>
</dbReference>
<protein>
    <recommendedName>
        <fullName evidence="4">B30.2/SPRY domain-containing protein</fullName>
    </recommendedName>
</protein>
<dbReference type="InterPro" id="IPR001870">
    <property type="entry name" value="B30.2/SPRY"/>
</dbReference>
<name>S4RI81_PETMA</name>
<dbReference type="InterPro" id="IPR043136">
    <property type="entry name" value="B30.2/SPRY_sf"/>
</dbReference>
<dbReference type="PANTHER" id="PTHR25465:SF31">
    <property type="entry name" value="RING-TYPE DOMAIN-CONTAINING PROTEIN"/>
    <property type="match status" value="1"/>
</dbReference>
<sequence>CSPTLNPNSANKDFQISSDLKTVTQICIYVGHLPQQQIFSRKLPALCTEGFLSGQHYWEVDVRGVGKTSSECLLGANEFSWSLAKQNNSCSVWHGGVETSLSVPEPPRRVGVHLDWDMGLLSFYSADSMTLLHSFYQTFTQPLYPGLWVLNYKRSINLCKLFNMTACTHGPL</sequence>
<reference evidence="5" key="1">
    <citation type="submission" date="2025-08" db="UniProtKB">
        <authorList>
            <consortium name="Ensembl"/>
        </authorList>
    </citation>
    <scope>IDENTIFICATION</scope>
</reference>
<evidence type="ECO:0000256" key="2">
    <source>
        <dbReference type="ARBA" id="ARBA00022771"/>
    </source>
</evidence>
<keyword evidence="3" id="KW-0862">Zinc</keyword>
<dbReference type="PANTHER" id="PTHR25465">
    <property type="entry name" value="B-BOX DOMAIN CONTAINING"/>
    <property type="match status" value="1"/>
</dbReference>
<dbReference type="PROSITE" id="PS50188">
    <property type="entry name" value="B302_SPRY"/>
    <property type="match status" value="1"/>
</dbReference>
<dbReference type="OMA" id="NMTACTH"/>
<dbReference type="InterPro" id="IPR003877">
    <property type="entry name" value="SPRY_dom"/>
</dbReference>
<dbReference type="InterPro" id="IPR013320">
    <property type="entry name" value="ConA-like_dom_sf"/>
</dbReference>
<feature type="domain" description="B30.2/SPRY" evidence="4">
    <location>
        <begin position="1"/>
        <end position="165"/>
    </location>
</feature>
<proteinExistence type="predicted"/>
<dbReference type="Pfam" id="PF00622">
    <property type="entry name" value="SPRY"/>
    <property type="match status" value="1"/>
</dbReference>
<organism evidence="5">
    <name type="scientific">Petromyzon marinus</name>
    <name type="common">Sea lamprey</name>
    <dbReference type="NCBI Taxonomy" id="7757"/>
    <lineage>
        <taxon>Eukaryota</taxon>
        <taxon>Metazoa</taxon>
        <taxon>Chordata</taxon>
        <taxon>Craniata</taxon>
        <taxon>Vertebrata</taxon>
        <taxon>Cyclostomata</taxon>
        <taxon>Hyperoartia</taxon>
        <taxon>Petromyzontiformes</taxon>
        <taxon>Petromyzontidae</taxon>
        <taxon>Petromyzon</taxon>
    </lineage>
</organism>
<keyword evidence="2" id="KW-0863">Zinc-finger</keyword>
<evidence type="ECO:0000313" key="5">
    <source>
        <dbReference type="Ensembl" id="ENSPMAP00000004913.1"/>
    </source>
</evidence>